<dbReference type="InterPro" id="IPR010618">
    <property type="entry name" value="RPF"/>
</dbReference>
<evidence type="ECO:0000256" key="3">
    <source>
        <dbReference type="SAM" id="Coils"/>
    </source>
</evidence>
<dbReference type="SUPFAM" id="SSF53955">
    <property type="entry name" value="Lysozyme-like"/>
    <property type="match status" value="1"/>
</dbReference>
<sequence length="1238" mass="126132">MTGGECLMPIYVDIISRLDERAAAVAAKNIEREMEAAGARGGSAAGRAIGENVTKEAAAAGRNAGEQLSREVDRATKAAGSRIVDGFSSHGVSAGRGFGSSFGSSLASSLPVAGRFSSALSGYEGAASKAGALAGRALGTAFTAAATGIIGAAGVALFKGFDRYKSLDATSHRLSAMGNSAEQVKTIMSDINEVVVGTPIALDEAAKAATQFLAGGVKQGRPLQAALTAIADAAGASGQKFGDLAVIFNQVFNKGKLQAEEMLQLNERGINVQAALQKEFGLTSAEIQKMSQDGTISFGMLVQAIEGQFGGMSKKLADTVDGALSNMNAAVGRVGANFISALFGDPLDTTEGPGALAKSINNVTDKLNDLNAWIVAHKDDIKDAFEGAVETAQDLWDALSSVVEMLDRIGISVGDVVTAFMAWKAIAGVTALTQSLSTVSTTLAGLPATADKSAKGISAALSRVAVPAWLAFLVAQNGPEIEQAIQDAIPGAENWNHSNTPDQLGRSAREWWDRNIQGGTGVDPQPSPLPQLGGGPGPGTPTVGGIPIPGLVGTNSNGPASPFGNLPGQVPLDVSVEDRRGRRGGGGGAAADAGPDGPLADLFPGAAGSAGGSSSSGPKLPDAPVVPYDTTLPPGIPGMPQDAAVFSAESSYLDARHKLAEKRARAAQLEQSTEATEEDRLKARNDVIEAERDLQAAEMRMSDARANQYEKLTKQTDQHAKDLGQIGAKLDQDFGISKGLAGIAENITKFVANLAAAPLLGQLQAISAYNPTQGGHGLMGVLGAQGVFGPQYQNNQYDRGSYPSAGATGPYAFGGQMGAGTPLSISQIDQIAAQFGLTKSSGTRPGDDGYHGKGLAGDYSGSPQAMRAFADYMAANYGSSLLELIHDSPGFASNIKNGKGVGKFGDFYTLGQAGRHDDHVHIAADGQLSGGSGSGPVPVNVVNGNTLLSGFNWDAVAAKESGGNWANADTGRNGHYGGLQFSPSTWNAYGGQEFAPMPHLATREQQMAVADRTAFYGYNGTPPQGLGAWEVITNGSTAPYGITVNSRPPAFGGGGALPFMGAGAPQAAPFASTRYGGVEPYAGSGSGGIGMDGGGALGMAVQAGGMALDAMAPGAGQAAQTGVKLINRAIEYGGQVAAIGAQGLMETFLPTGGSDLANNNWITRIAGGLAGAAPALPNLAGQASQQRKDIDPQATGQGQTQVNQGDTNITVNNQRATEDGTGRDIAYHLQNQYVMPGG</sequence>
<dbReference type="EMBL" id="MF668281">
    <property type="protein sequence ID" value="ASZ73790.1"/>
    <property type="molecule type" value="Genomic_DNA"/>
</dbReference>
<feature type="compositionally biased region" description="Low complexity" evidence="4">
    <location>
        <begin position="590"/>
        <end position="617"/>
    </location>
</feature>
<organism evidence="7 8">
    <name type="scientific">Mycobacterium phage RitaG</name>
    <dbReference type="NCBI Taxonomy" id="2027900"/>
    <lineage>
        <taxon>Viruses</taxon>
        <taxon>Duplodnaviria</taxon>
        <taxon>Heunggongvirae</taxon>
        <taxon>Uroviricota</taxon>
        <taxon>Caudoviricetes</taxon>
        <taxon>Gracegardnervirinae</taxon>
        <taxon>Cheoctovirus</taxon>
        <taxon>Cheoctovirus ritaG</taxon>
    </lineage>
</organism>
<evidence type="ECO:0000259" key="5">
    <source>
        <dbReference type="Pfam" id="PF06737"/>
    </source>
</evidence>
<name>A0A249XQ43_9CAUD</name>
<dbReference type="NCBIfam" id="TIGR02675">
    <property type="entry name" value="tape_meas_nterm"/>
    <property type="match status" value="1"/>
</dbReference>
<evidence type="ECO:0000259" key="6">
    <source>
        <dbReference type="Pfam" id="PF20155"/>
    </source>
</evidence>
<dbReference type="InterPro" id="IPR023346">
    <property type="entry name" value="Lysozyme-like_dom_sf"/>
</dbReference>
<dbReference type="CDD" id="cd13925">
    <property type="entry name" value="RPF"/>
    <property type="match status" value="1"/>
</dbReference>
<keyword evidence="3" id="KW-0175">Coiled coil</keyword>
<evidence type="ECO:0000256" key="2">
    <source>
        <dbReference type="ARBA" id="ARBA00022801"/>
    </source>
</evidence>
<protein>
    <submittedName>
        <fullName evidence="7">Tape measure protein</fullName>
    </submittedName>
</protein>
<dbReference type="Gene3D" id="1.10.530.10">
    <property type="match status" value="1"/>
</dbReference>
<feature type="region of interest" description="Disordered" evidence="4">
    <location>
        <begin position="516"/>
        <end position="622"/>
    </location>
</feature>
<evidence type="ECO:0000313" key="7">
    <source>
        <dbReference type="EMBL" id="ASZ73790.1"/>
    </source>
</evidence>
<feature type="coiled-coil region" evidence="3">
    <location>
        <begin position="652"/>
        <end position="707"/>
    </location>
</feature>
<dbReference type="Pfam" id="PF20155">
    <property type="entry name" value="TMP_3"/>
    <property type="match status" value="1"/>
</dbReference>
<dbReference type="GO" id="GO:0016787">
    <property type="term" value="F:hydrolase activity"/>
    <property type="evidence" value="ECO:0007669"/>
    <property type="project" value="UniProtKB-KW"/>
</dbReference>
<evidence type="ECO:0000313" key="8">
    <source>
        <dbReference type="Proteomes" id="UP000222139"/>
    </source>
</evidence>
<dbReference type="Proteomes" id="UP000222139">
    <property type="component" value="Segment"/>
</dbReference>
<gene>
    <name evidence="7" type="ORF">SEA_RITAG_14</name>
</gene>
<feature type="domain" description="Tape measure protein N-terminal" evidence="6">
    <location>
        <begin position="165"/>
        <end position="338"/>
    </location>
</feature>
<keyword evidence="2" id="KW-0378">Hydrolase</keyword>
<evidence type="ECO:0000256" key="4">
    <source>
        <dbReference type="SAM" id="MobiDB-lite"/>
    </source>
</evidence>
<dbReference type="InterPro" id="IPR053058">
    <property type="entry name" value="Mulikevirus_tape_measure"/>
</dbReference>
<keyword evidence="1" id="KW-1245">Viral tail assembly</keyword>
<proteinExistence type="predicted"/>
<feature type="compositionally biased region" description="Low complexity" evidence="4">
    <location>
        <begin position="540"/>
        <end position="553"/>
    </location>
</feature>
<feature type="domain" description="Resuscitation-promoting factor core lysozyme-like" evidence="5">
    <location>
        <begin position="952"/>
        <end position="1029"/>
    </location>
</feature>
<dbReference type="PANTHER" id="PTHR38812:SF2">
    <property type="entry name" value="MU-LIKE PROPHAGE FLUMU PROTEIN GP42"/>
    <property type="match status" value="1"/>
</dbReference>
<dbReference type="PANTHER" id="PTHR38812">
    <property type="entry name" value="MU-LIKE PROPHAGE FLUMU PROTEIN GP42"/>
    <property type="match status" value="1"/>
</dbReference>
<keyword evidence="8" id="KW-1185">Reference proteome</keyword>
<dbReference type="GO" id="GO:0098003">
    <property type="term" value="P:viral tail assembly"/>
    <property type="evidence" value="ECO:0007669"/>
    <property type="project" value="UniProtKB-KW"/>
</dbReference>
<keyword evidence="1" id="KW-1188">Viral release from host cell</keyword>
<dbReference type="Pfam" id="PF06737">
    <property type="entry name" value="Transglycosylas"/>
    <property type="match status" value="1"/>
</dbReference>
<evidence type="ECO:0000256" key="1">
    <source>
        <dbReference type="ARBA" id="ARBA00022465"/>
    </source>
</evidence>
<dbReference type="InterPro" id="IPR013491">
    <property type="entry name" value="Tape_meas_N"/>
</dbReference>
<reference evidence="7 8" key="1">
    <citation type="submission" date="2017-08" db="EMBL/GenBank/DDBJ databases">
        <authorList>
            <person name="Brighter K.A."/>
            <person name="Artiles-Hunter O.C."/>
            <person name="Baez-Marengo X."/>
            <person name="Bergman F.A."/>
            <person name="Bowers A.K."/>
            <person name="Bowes R.V."/>
            <person name="Bright-Dorman L."/>
            <person name="Colligon J.M."/>
            <person name="Davis B.R."/>
            <person name="Hagerty J.T."/>
            <person name="Harkins B.G."/>
            <person name="Li T."/>
            <person name="Melendez S."/>
            <person name="Mercanti M."/>
            <person name="Pemberton C."/>
            <person name="Perry K."/>
            <person name="Reynolds A.R."/>
            <person name="Ung C.A."/>
            <person name="Riddick T.A."/>
            <person name="Timmerman M.W."/>
            <person name="Jones N.L."/>
            <person name="Warner M.H."/>
            <person name="Garlena R.A."/>
            <person name="Russell D.A."/>
            <person name="Pope W.H."/>
            <person name="Jacobs-Sera D."/>
            <person name="Hendrix R.W."/>
            <person name="Hatfull G.F."/>
        </authorList>
    </citation>
    <scope>NUCLEOTIDE SEQUENCE [LARGE SCALE GENOMIC DNA]</scope>
</reference>
<accession>A0A249XQ43</accession>